<dbReference type="CDD" id="cd02883">
    <property type="entry name" value="NUDIX_Hydrolase"/>
    <property type="match status" value="1"/>
</dbReference>
<dbReference type="InterPro" id="IPR000086">
    <property type="entry name" value="NUDIX_hydrolase_dom"/>
</dbReference>
<dbReference type="InterPro" id="IPR015797">
    <property type="entry name" value="NUDIX_hydrolase-like_dom_sf"/>
</dbReference>
<dbReference type="InterPro" id="IPR020084">
    <property type="entry name" value="NUDIX_hydrolase_CS"/>
</dbReference>
<dbReference type="PROSITE" id="PS00893">
    <property type="entry name" value="NUDIX_BOX"/>
    <property type="match status" value="1"/>
</dbReference>
<reference evidence="3" key="1">
    <citation type="submission" date="2023-11" db="EMBL/GenBank/DDBJ databases">
        <authorList>
            <person name="Alioto T."/>
            <person name="Alioto T."/>
            <person name="Gomez Garrido J."/>
        </authorList>
    </citation>
    <scope>NUCLEOTIDE SEQUENCE</scope>
</reference>
<name>A0AAI8YSH3_9PEZI</name>
<organism evidence="3 4">
    <name type="scientific">Lecanosticta acicola</name>
    <dbReference type="NCBI Taxonomy" id="111012"/>
    <lineage>
        <taxon>Eukaryota</taxon>
        <taxon>Fungi</taxon>
        <taxon>Dikarya</taxon>
        <taxon>Ascomycota</taxon>
        <taxon>Pezizomycotina</taxon>
        <taxon>Dothideomycetes</taxon>
        <taxon>Dothideomycetidae</taxon>
        <taxon>Mycosphaerellales</taxon>
        <taxon>Mycosphaerellaceae</taxon>
        <taxon>Lecanosticta</taxon>
    </lineage>
</organism>
<evidence type="ECO:0000313" key="4">
    <source>
        <dbReference type="Proteomes" id="UP001296104"/>
    </source>
</evidence>
<sequence length="191" mass="20928">MPLSESWPKGQAFETHLDVSSFAVSPQAYHAANPDSRYSYIATGAIVFDRSGTAARRVLLLQRSNYDSMPGRWEIPGGGCDEDDETILHAAARELQEETGLKAARIGSQVGEGHFFTSRSGKRICKFTFVVEIGESAEGHSAVELDPKEHQNYVWATEAEVKAHAVGSVNLDFTTIDQEQVVLASFAHSDR</sequence>
<evidence type="ECO:0000313" key="3">
    <source>
        <dbReference type="EMBL" id="CAK3820106.1"/>
    </source>
</evidence>
<feature type="domain" description="Nudix hydrolase" evidence="2">
    <location>
        <begin position="38"/>
        <end position="179"/>
    </location>
</feature>
<dbReference type="PROSITE" id="PS51462">
    <property type="entry name" value="NUDIX"/>
    <property type="match status" value="1"/>
</dbReference>
<proteinExistence type="predicted"/>
<accession>A0AAI8YSH3</accession>
<keyword evidence="1" id="KW-0378">Hydrolase</keyword>
<evidence type="ECO:0000256" key="1">
    <source>
        <dbReference type="ARBA" id="ARBA00022801"/>
    </source>
</evidence>
<gene>
    <name evidence="3" type="ORF">LECACI_7A001165</name>
</gene>
<evidence type="ECO:0000259" key="2">
    <source>
        <dbReference type="PROSITE" id="PS51462"/>
    </source>
</evidence>
<protein>
    <recommendedName>
        <fullName evidence="2">Nudix hydrolase domain-containing protein</fullName>
    </recommendedName>
</protein>
<keyword evidence="4" id="KW-1185">Reference proteome</keyword>
<dbReference type="EMBL" id="CAVMBE010000004">
    <property type="protein sequence ID" value="CAK3820106.1"/>
    <property type="molecule type" value="Genomic_DNA"/>
</dbReference>
<dbReference type="GO" id="GO:0016787">
    <property type="term" value="F:hydrolase activity"/>
    <property type="evidence" value="ECO:0007669"/>
    <property type="project" value="UniProtKB-KW"/>
</dbReference>
<dbReference type="AlphaFoldDB" id="A0AAI8YSH3"/>
<dbReference type="PANTHER" id="PTHR43736:SF1">
    <property type="entry name" value="DIHYDRONEOPTERIN TRIPHOSPHATE DIPHOSPHATASE"/>
    <property type="match status" value="1"/>
</dbReference>
<dbReference type="PANTHER" id="PTHR43736">
    <property type="entry name" value="ADP-RIBOSE PYROPHOSPHATASE"/>
    <property type="match status" value="1"/>
</dbReference>
<dbReference type="SUPFAM" id="SSF55811">
    <property type="entry name" value="Nudix"/>
    <property type="match status" value="1"/>
</dbReference>
<dbReference type="Gene3D" id="3.90.79.10">
    <property type="entry name" value="Nucleoside Triphosphate Pyrophosphohydrolase"/>
    <property type="match status" value="1"/>
</dbReference>
<dbReference type="Pfam" id="PF00293">
    <property type="entry name" value="NUDIX"/>
    <property type="match status" value="1"/>
</dbReference>
<dbReference type="Proteomes" id="UP001296104">
    <property type="component" value="Unassembled WGS sequence"/>
</dbReference>
<comment type="caution">
    <text evidence="3">The sequence shown here is derived from an EMBL/GenBank/DDBJ whole genome shotgun (WGS) entry which is preliminary data.</text>
</comment>